<evidence type="ECO:0000256" key="12">
    <source>
        <dbReference type="ARBA" id="ARBA00023212"/>
    </source>
</evidence>
<dbReference type="PANTHER" id="PTHR21345">
    <property type="entry name" value="SPIRE"/>
    <property type="match status" value="1"/>
</dbReference>
<keyword evidence="8" id="KW-0677">Repeat</keyword>
<dbReference type="GO" id="GO:0036089">
    <property type="term" value="P:cleavage furrow formation"/>
    <property type="evidence" value="ECO:0007669"/>
    <property type="project" value="TreeGrafter"/>
</dbReference>
<dbReference type="InterPro" id="IPR011019">
    <property type="entry name" value="KIND_dom"/>
</dbReference>
<evidence type="ECO:0000256" key="8">
    <source>
        <dbReference type="ARBA" id="ARBA00022737"/>
    </source>
</evidence>
<comment type="subcellular location">
    <subcellularLocation>
        <location evidence="3">Cell membrane</location>
        <topology evidence="3">Peripheral membrane protein</topology>
        <orientation evidence="3">Cytoplasmic side</orientation>
    </subcellularLocation>
    <subcellularLocation>
        <location evidence="2">Cytoplasm</location>
        <location evidence="2">Cytoskeleton</location>
    </subcellularLocation>
    <subcellularLocation>
        <location evidence="1">Cytoplasmic vesicle membrane</location>
        <topology evidence="1">Peripheral membrane protein</topology>
        <orientation evidence="1">Cytoplasmic side</orientation>
    </subcellularLocation>
</comment>
<dbReference type="PROSITE" id="PS51377">
    <property type="entry name" value="KIND"/>
    <property type="match status" value="1"/>
</dbReference>
<dbReference type="GO" id="GO:0051295">
    <property type="term" value="P:establishment of meiotic spindle localization"/>
    <property type="evidence" value="ECO:0007669"/>
    <property type="project" value="TreeGrafter"/>
</dbReference>
<evidence type="ECO:0000313" key="17">
    <source>
        <dbReference type="Proteomes" id="UP000318571"/>
    </source>
</evidence>
<dbReference type="EMBL" id="VCGU01000459">
    <property type="protein sequence ID" value="TRY61809.1"/>
    <property type="molecule type" value="Genomic_DNA"/>
</dbReference>
<dbReference type="GO" id="GO:0008017">
    <property type="term" value="F:microtubule binding"/>
    <property type="evidence" value="ECO:0007669"/>
    <property type="project" value="TreeGrafter"/>
</dbReference>
<evidence type="ECO:0000313" key="16">
    <source>
        <dbReference type="EMBL" id="TRY61810.1"/>
    </source>
</evidence>
<comment type="similarity">
    <text evidence="4">Belongs to the spire family.</text>
</comment>
<keyword evidence="7" id="KW-0963">Cytoplasm</keyword>
<proteinExistence type="inferred from homology"/>
<keyword evidence="6" id="KW-1003">Cell membrane</keyword>
<dbReference type="InterPro" id="IPR029901">
    <property type="entry name" value="Spire"/>
</dbReference>
<evidence type="ECO:0000256" key="2">
    <source>
        <dbReference type="ARBA" id="ARBA00004245"/>
    </source>
</evidence>
<keyword evidence="17" id="KW-1185">Reference proteome</keyword>
<dbReference type="GO" id="GO:0048193">
    <property type="term" value="P:Golgi vesicle transport"/>
    <property type="evidence" value="ECO:0007669"/>
    <property type="project" value="TreeGrafter"/>
</dbReference>
<dbReference type="GO" id="GO:0030659">
    <property type="term" value="C:cytoplasmic vesicle membrane"/>
    <property type="evidence" value="ECO:0007669"/>
    <property type="project" value="UniProtKB-SubCell"/>
</dbReference>
<dbReference type="GO" id="GO:0051639">
    <property type="term" value="P:actin filament network formation"/>
    <property type="evidence" value="ECO:0007669"/>
    <property type="project" value="TreeGrafter"/>
</dbReference>
<reference evidence="15" key="2">
    <citation type="submission" date="2019-05" db="EMBL/GenBank/DDBJ databases">
        <authorList>
            <person name="Barreto F.S."/>
            <person name="Watson E.T."/>
            <person name="Lima T.G."/>
            <person name="Willett C.S."/>
            <person name="Edmands S."/>
            <person name="Li W."/>
            <person name="Burton R.S."/>
        </authorList>
    </citation>
    <scope>NUCLEOTIDE SEQUENCE</scope>
    <source>
        <strain evidence="15">San Diego</strain>
    </source>
</reference>
<dbReference type="GO" id="GO:0030041">
    <property type="term" value="P:actin filament polymerization"/>
    <property type="evidence" value="ECO:0007669"/>
    <property type="project" value="TreeGrafter"/>
</dbReference>
<keyword evidence="13" id="KW-0968">Cytoplasmic vesicle</keyword>
<evidence type="ECO:0000256" key="6">
    <source>
        <dbReference type="ARBA" id="ARBA00022475"/>
    </source>
</evidence>
<dbReference type="GO" id="GO:0005856">
    <property type="term" value="C:cytoskeleton"/>
    <property type="evidence" value="ECO:0007669"/>
    <property type="project" value="UniProtKB-SubCell"/>
</dbReference>
<evidence type="ECO:0000256" key="5">
    <source>
        <dbReference type="ARBA" id="ARBA00022448"/>
    </source>
</evidence>
<dbReference type="Proteomes" id="UP000318571">
    <property type="component" value="Chromosome 8"/>
</dbReference>
<evidence type="ECO:0000256" key="10">
    <source>
        <dbReference type="ARBA" id="ARBA00023136"/>
    </source>
</evidence>
<feature type="domain" description="KIND" evidence="14">
    <location>
        <begin position="1"/>
        <end position="60"/>
    </location>
</feature>
<keyword evidence="9" id="KW-0653">Protein transport</keyword>
<dbReference type="AlphaFoldDB" id="A0A553N8W6"/>
<evidence type="ECO:0000256" key="9">
    <source>
        <dbReference type="ARBA" id="ARBA00022927"/>
    </source>
</evidence>
<evidence type="ECO:0000256" key="13">
    <source>
        <dbReference type="ARBA" id="ARBA00023329"/>
    </source>
</evidence>
<evidence type="ECO:0000256" key="11">
    <source>
        <dbReference type="ARBA" id="ARBA00023203"/>
    </source>
</evidence>
<name>A0A553N8W6_TIGCA</name>
<protein>
    <recommendedName>
        <fullName evidence="14">KIND domain-containing protein</fullName>
    </recommendedName>
</protein>
<evidence type="ECO:0000256" key="3">
    <source>
        <dbReference type="ARBA" id="ARBA00004413"/>
    </source>
</evidence>
<dbReference type="Pfam" id="PF16474">
    <property type="entry name" value="KIND"/>
    <property type="match status" value="1"/>
</dbReference>
<evidence type="ECO:0000256" key="4">
    <source>
        <dbReference type="ARBA" id="ARBA00010956"/>
    </source>
</evidence>
<dbReference type="GO" id="GO:0003779">
    <property type="term" value="F:actin binding"/>
    <property type="evidence" value="ECO:0007669"/>
    <property type="project" value="UniProtKB-KW"/>
</dbReference>
<evidence type="ECO:0000256" key="7">
    <source>
        <dbReference type="ARBA" id="ARBA00022490"/>
    </source>
</evidence>
<dbReference type="GO" id="GO:0045010">
    <property type="term" value="P:actin nucleation"/>
    <property type="evidence" value="ECO:0007669"/>
    <property type="project" value="InterPro"/>
</dbReference>
<evidence type="ECO:0000259" key="14">
    <source>
        <dbReference type="PROSITE" id="PS51377"/>
    </source>
</evidence>
<dbReference type="GO" id="GO:0005938">
    <property type="term" value="C:cell cortex"/>
    <property type="evidence" value="ECO:0007669"/>
    <property type="project" value="TreeGrafter"/>
</dbReference>
<reference evidence="15 17" key="1">
    <citation type="journal article" date="2018" name="Nat. Ecol. Evol.">
        <title>Genomic signatures of mitonuclear coevolution across populations of Tigriopus californicus.</title>
        <authorList>
            <person name="Barreto F.S."/>
            <person name="Watson E.T."/>
            <person name="Lima T.G."/>
            <person name="Willett C.S."/>
            <person name="Edmands S."/>
            <person name="Li W."/>
            <person name="Burton R.S."/>
        </authorList>
    </citation>
    <scope>NUCLEOTIDE SEQUENCE [LARGE SCALE GENOMIC DNA]</scope>
    <source>
        <strain evidence="15 17">San Diego</strain>
    </source>
</reference>
<dbReference type="EMBL" id="VCGU01000459">
    <property type="protein sequence ID" value="TRY61810.1"/>
    <property type="molecule type" value="Genomic_DNA"/>
</dbReference>
<evidence type="ECO:0000313" key="15">
    <source>
        <dbReference type="EMBL" id="TRY61809.1"/>
    </source>
</evidence>
<keyword evidence="5" id="KW-0813">Transport</keyword>
<dbReference type="GO" id="GO:0015031">
    <property type="term" value="P:protein transport"/>
    <property type="evidence" value="ECO:0007669"/>
    <property type="project" value="UniProtKB-KW"/>
</dbReference>
<keyword evidence="12" id="KW-0206">Cytoskeleton</keyword>
<keyword evidence="11" id="KW-0009">Actin-binding</keyword>
<dbReference type="Gene3D" id="1.10.510.10">
    <property type="entry name" value="Transferase(Phosphotransferase) domain 1"/>
    <property type="match status" value="1"/>
</dbReference>
<accession>A0A553N8W6</accession>
<dbReference type="GO" id="GO:0040038">
    <property type="term" value="P:polar body extrusion after meiotic divisions"/>
    <property type="evidence" value="ECO:0007669"/>
    <property type="project" value="TreeGrafter"/>
</dbReference>
<dbReference type="GO" id="GO:0005886">
    <property type="term" value="C:plasma membrane"/>
    <property type="evidence" value="ECO:0007669"/>
    <property type="project" value="UniProtKB-SubCell"/>
</dbReference>
<gene>
    <name evidence="15" type="ORF">TCAL_17228</name>
    <name evidence="16" type="ORF">TCAL_17229</name>
</gene>
<organism evidence="15 17">
    <name type="scientific">Tigriopus californicus</name>
    <name type="common">Marine copepod</name>
    <dbReference type="NCBI Taxonomy" id="6832"/>
    <lineage>
        <taxon>Eukaryota</taxon>
        <taxon>Metazoa</taxon>
        <taxon>Ecdysozoa</taxon>
        <taxon>Arthropoda</taxon>
        <taxon>Crustacea</taxon>
        <taxon>Multicrustacea</taxon>
        <taxon>Hexanauplia</taxon>
        <taxon>Copepoda</taxon>
        <taxon>Harpacticoida</taxon>
        <taxon>Harpacticidae</taxon>
        <taxon>Tigriopus</taxon>
    </lineage>
</organism>
<sequence>MLDMQMSLNSETQLFSHHIVITELGLVIYSALDFGLKENEERTLTPGLENLLDLMTSFGE</sequence>
<comment type="caution">
    <text evidence="15">The sequence shown here is derived from an EMBL/GenBank/DDBJ whole genome shotgun (WGS) entry which is preliminary data.</text>
</comment>
<keyword evidence="10" id="KW-0472">Membrane</keyword>
<dbReference type="PANTHER" id="PTHR21345:SF3">
    <property type="entry name" value="PROTEIN SPIRE"/>
    <property type="match status" value="1"/>
</dbReference>
<evidence type="ECO:0000256" key="1">
    <source>
        <dbReference type="ARBA" id="ARBA00004180"/>
    </source>
</evidence>